<gene>
    <name evidence="2" type="ORF">L203_104118</name>
</gene>
<feature type="compositionally biased region" description="Polar residues" evidence="1">
    <location>
        <begin position="422"/>
        <end position="434"/>
    </location>
</feature>
<feature type="region of interest" description="Disordered" evidence="1">
    <location>
        <begin position="1190"/>
        <end position="1209"/>
    </location>
</feature>
<dbReference type="GeneID" id="91088328"/>
<name>A0A1E3IBE9_9TREE</name>
<keyword evidence="3" id="KW-1185">Reference proteome</keyword>
<feature type="region of interest" description="Disordered" evidence="1">
    <location>
        <begin position="508"/>
        <end position="536"/>
    </location>
</feature>
<accession>A0A1E3IBE9</accession>
<feature type="region of interest" description="Disordered" evidence="1">
    <location>
        <begin position="199"/>
        <end position="250"/>
    </location>
</feature>
<feature type="region of interest" description="Disordered" evidence="1">
    <location>
        <begin position="836"/>
        <end position="867"/>
    </location>
</feature>
<dbReference type="OrthoDB" id="3366922at2759"/>
<organism evidence="2 3">
    <name type="scientific">Cryptococcus depauperatus CBS 7841</name>
    <dbReference type="NCBI Taxonomy" id="1295531"/>
    <lineage>
        <taxon>Eukaryota</taxon>
        <taxon>Fungi</taxon>
        <taxon>Dikarya</taxon>
        <taxon>Basidiomycota</taxon>
        <taxon>Agaricomycotina</taxon>
        <taxon>Tremellomycetes</taxon>
        <taxon>Tremellales</taxon>
        <taxon>Cryptococcaceae</taxon>
        <taxon>Cryptococcus</taxon>
    </lineage>
</organism>
<feature type="compositionally biased region" description="Basic and acidic residues" evidence="1">
    <location>
        <begin position="297"/>
        <end position="309"/>
    </location>
</feature>
<dbReference type="EMBL" id="CP143787">
    <property type="protein sequence ID" value="WVN88903.1"/>
    <property type="molecule type" value="Genomic_DNA"/>
</dbReference>
<proteinExistence type="predicted"/>
<dbReference type="VEuPathDB" id="FungiDB:L203_04431"/>
<protein>
    <submittedName>
        <fullName evidence="2">Uncharacterized protein</fullName>
    </submittedName>
</protein>
<evidence type="ECO:0000256" key="1">
    <source>
        <dbReference type="SAM" id="MobiDB-lite"/>
    </source>
</evidence>
<feature type="region of interest" description="Disordered" evidence="1">
    <location>
        <begin position="548"/>
        <end position="577"/>
    </location>
</feature>
<dbReference type="AlphaFoldDB" id="A0A1E3IBE9"/>
<feature type="region of interest" description="Disordered" evidence="1">
    <location>
        <begin position="268"/>
        <end position="309"/>
    </location>
</feature>
<reference evidence="2" key="3">
    <citation type="submission" date="2024-01" db="EMBL/GenBank/DDBJ databases">
        <authorList>
            <person name="Coelho M.A."/>
            <person name="David-Palma M."/>
            <person name="Shea T."/>
            <person name="Sun S."/>
            <person name="Cuomo C.A."/>
            <person name="Heitman J."/>
        </authorList>
    </citation>
    <scope>NUCLEOTIDE SEQUENCE</scope>
    <source>
        <strain evidence="2">CBS 7841</strain>
    </source>
</reference>
<reference evidence="2" key="1">
    <citation type="submission" date="2016-06" db="EMBL/GenBank/DDBJ databases">
        <authorList>
            <person name="Cuomo C."/>
            <person name="Litvintseva A."/>
            <person name="Heitman J."/>
            <person name="Chen Y."/>
            <person name="Sun S."/>
            <person name="Springer D."/>
            <person name="Dromer F."/>
            <person name="Young S."/>
            <person name="Zeng Q."/>
            <person name="Chapman S."/>
            <person name="Gujja S."/>
            <person name="Saif S."/>
            <person name="Birren B."/>
        </authorList>
    </citation>
    <scope>NUCLEOTIDE SEQUENCE</scope>
    <source>
        <strain evidence="2">CBS 7841</strain>
    </source>
</reference>
<dbReference type="KEGG" id="cdep:91088328"/>
<evidence type="ECO:0000313" key="3">
    <source>
        <dbReference type="Proteomes" id="UP000094043"/>
    </source>
</evidence>
<feature type="compositionally biased region" description="Basic and acidic residues" evidence="1">
    <location>
        <begin position="1190"/>
        <end position="1201"/>
    </location>
</feature>
<dbReference type="Proteomes" id="UP000094043">
    <property type="component" value="Chromosome 4"/>
</dbReference>
<dbReference type="RefSeq" id="XP_066069603.1">
    <property type="nucleotide sequence ID" value="XM_066213506.1"/>
</dbReference>
<feature type="compositionally biased region" description="Polar residues" evidence="1">
    <location>
        <begin position="444"/>
        <end position="455"/>
    </location>
</feature>
<feature type="region of interest" description="Disordered" evidence="1">
    <location>
        <begin position="419"/>
        <end position="468"/>
    </location>
</feature>
<feature type="compositionally biased region" description="Low complexity" evidence="1">
    <location>
        <begin position="560"/>
        <end position="571"/>
    </location>
</feature>
<evidence type="ECO:0000313" key="2">
    <source>
        <dbReference type="EMBL" id="WVN88903.1"/>
    </source>
</evidence>
<reference evidence="2" key="2">
    <citation type="journal article" date="2022" name="Elife">
        <title>Obligate sexual reproduction of a homothallic fungus closely related to the Cryptococcus pathogenic species complex.</title>
        <authorList>
            <person name="Passer A.R."/>
            <person name="Clancey S.A."/>
            <person name="Shea T."/>
            <person name="David-Palma M."/>
            <person name="Averette A.F."/>
            <person name="Boekhout T."/>
            <person name="Porcel B.M."/>
            <person name="Nowrousian M."/>
            <person name="Cuomo C.A."/>
            <person name="Sun S."/>
            <person name="Heitman J."/>
            <person name="Coelho M.A."/>
        </authorList>
    </citation>
    <scope>NUCLEOTIDE SEQUENCE</scope>
    <source>
        <strain evidence="2">CBS 7841</strain>
    </source>
</reference>
<sequence length="1228" mass="134384">MSDLYDDDDDFFDSPETLDVLAQVETQALQASQASKATQQQQSAAAAFRPPFRKIAHDGHPLGTGMALGTGIGTQKEGYHHVALRSRRNRDPRIGFQPPFKQNTLASSAALARKSSDCRQSPSGAIQDEDYPPIDVVMDASGKYELSGYPEDAEVTDNRCNHNLALGESLGISIRAQGSQGQGTVGSRRKQAIAQALNNHRTVSSPTGSSQVQGQAGKTLSKSNSSLTMQFSPIDSSRPPSTAIHNNQKNPLVKSTSAGAQVSRLFPSSTPTYVAPEENLSTTPDDSGVAPIASNSHYEELKKETQRRQALEAELAKLKTQKTYQNQGNGKGDAEEQLWEKKAQELQNQIWAAKGEAENIRRAQREEKDKYLQEIEKLKQALMSREKDMNEREAQTKRVVEGIKHQAIFSNHAIQASALKARSSQAPRTLQPKNGGSPGWHNPLPTSMRNGSPSHLHSHVHSRSPFRDYEATPLARARTGARNMLGSSAQGGAIGGFYNAFAATPTVSSRKRQKTDHQPQLQRQTEILAGSLDNKTPVRNQAFKGQLRHGQLPNKSPLASPSKSQPQSSSKTESRVARQDIFSSVSCSSSPARSKQGSSAGINAELDICLHPALDRNDDITEEQKKEEKEVDDPSWEGEIHVDHILPQHDEKAEFLYHLLTSTPLSNFQGLLGFTTEPTIYRILNYQSLRSKGRSGRDERREIHPALCGELLKLVAVAGGPIVTENLENGQQGQFEAQRLEEIGKGVLDKLGDMLELFCCSLEAEDNGSQNASYHEIAIVNNILNLLASSFYFFPSLVSFIPLTNIISSLLSLVPLLSNIPKMDKLQKRLADSWKKEMNQGDTDKDESERENEHGTEEKIDTGQELHTGGNEERLKSWCLEMGGEIARMSEIICLFAEGGIWQGSELVDVILGLTDPGLDKYIIKHGLEVFFAAALHAANFPLLITSSPNYLFSSASHASSTDAQSPLIDRLCRYLISPHPSLSIQEAHDTALMIVRGMCMMAVADTESVVLMGARSILVPALVLILKAESGKIWGVHAKPYSTKDALALLQPALSLLHHLVFPFPPLASTSLGLGNIVSAGGIIATPQRQHLRPSQCGSDAPLGINLAECLHTANSMKEFTGLQHVFVSAMGCMAYGLFGDGMDDDNDIEEGDLRAIQVLSGDLLENIVEGPEGDAIYEMYVYNEDEESREHARIRDDRGNTIGKEDEELSVDEDVYNEIDALEVNN</sequence>